<sequence length="39" mass="4468">MVFSNNSSDTLNSPFSINSLWRTIIVQTLIKKGLFNAYF</sequence>
<accession>A0A8X6EUK5</accession>
<organism evidence="1 2">
    <name type="scientific">Salmonella enterica subsp. enterica serovar Dublin str. SD3246</name>
    <dbReference type="NCBI Taxonomy" id="909945"/>
    <lineage>
        <taxon>Bacteria</taxon>
        <taxon>Pseudomonadati</taxon>
        <taxon>Pseudomonadota</taxon>
        <taxon>Gammaproteobacteria</taxon>
        <taxon>Enterobacterales</taxon>
        <taxon>Enterobacteriaceae</taxon>
        <taxon>Salmonella</taxon>
    </lineage>
</organism>
<dbReference type="EMBL" id="CM001151">
    <property type="protein sequence ID" value="EGE31350.1"/>
    <property type="molecule type" value="Genomic_DNA"/>
</dbReference>
<dbReference type="Proteomes" id="UP000002794">
    <property type="component" value="Chromosome"/>
</dbReference>
<gene>
    <name evidence="1" type="ORF">SD3246_3495</name>
</gene>
<dbReference type="AlphaFoldDB" id="A0A8X6EUK5"/>
<evidence type="ECO:0000313" key="2">
    <source>
        <dbReference type="Proteomes" id="UP000002794"/>
    </source>
</evidence>
<reference evidence="1" key="1">
    <citation type="journal article" date="2011" name="J. Bacteriol.">
        <title>Genome sequences of Salmonella enterica serovar typhimurium, Choleraesuis, Dublin, and Gallinarum strains of well- defined virulence in food-producing animals.</title>
        <authorList>
            <person name="Richardson E.J."/>
            <person name="Limaye B."/>
            <person name="Inamdar H."/>
            <person name="Datta A."/>
            <person name="Manjari K.S."/>
            <person name="Pullinger G.D."/>
            <person name="Thomson N.R."/>
            <person name="Joshi R.R."/>
            <person name="Watson M."/>
            <person name="Stevens M.P."/>
        </authorList>
    </citation>
    <scope>NUCLEOTIDE SEQUENCE [LARGE SCALE GENOMIC DNA]</scope>
    <source>
        <strain evidence="1">3246</strain>
    </source>
</reference>
<protein>
    <submittedName>
        <fullName evidence="1">Uncharacterized protein</fullName>
    </submittedName>
</protein>
<proteinExistence type="predicted"/>
<name>A0A8X6EUK5_SALDU</name>
<evidence type="ECO:0000313" key="1">
    <source>
        <dbReference type="EMBL" id="EGE31350.1"/>
    </source>
</evidence>